<accession>A0AAJ1X6S1</accession>
<proteinExistence type="predicted"/>
<gene>
    <name evidence="2" type="ORF">NOI20_06590</name>
</gene>
<name>A0AAJ1X6S1_9RHOB</name>
<keyword evidence="1" id="KW-0472">Membrane</keyword>
<keyword evidence="1" id="KW-1133">Transmembrane helix</keyword>
<evidence type="ECO:0000313" key="3">
    <source>
        <dbReference type="Proteomes" id="UP001227162"/>
    </source>
</evidence>
<organism evidence="2 3">
    <name type="scientific">Rhodalgimonas zhirmunskyi</name>
    <dbReference type="NCBI Taxonomy" id="2964767"/>
    <lineage>
        <taxon>Bacteria</taxon>
        <taxon>Pseudomonadati</taxon>
        <taxon>Pseudomonadota</taxon>
        <taxon>Alphaproteobacteria</taxon>
        <taxon>Rhodobacterales</taxon>
        <taxon>Roseobacteraceae</taxon>
        <taxon>Rhodalgimonas</taxon>
    </lineage>
</organism>
<keyword evidence="3" id="KW-1185">Reference proteome</keyword>
<dbReference type="RefSeq" id="WP_317625352.1">
    <property type="nucleotide sequence ID" value="NZ_JANFFA010000001.1"/>
</dbReference>
<evidence type="ECO:0000256" key="1">
    <source>
        <dbReference type="SAM" id="Phobius"/>
    </source>
</evidence>
<dbReference type="Proteomes" id="UP001227162">
    <property type="component" value="Unassembled WGS sequence"/>
</dbReference>
<comment type="caution">
    <text evidence="2">The sequence shown here is derived from an EMBL/GenBank/DDBJ whole genome shotgun (WGS) entry which is preliminary data.</text>
</comment>
<sequence>MKKRFDAFIRDEDGAVTVDWVVLTAFVVTLMGLGYGALETSTTDLSSRTGTYISSQTPN</sequence>
<reference evidence="2" key="2">
    <citation type="submission" date="2023-04" db="EMBL/GenBank/DDBJ databases">
        <title>'Rhodoalgimonas zhirmunskyi' gen. nov., isolated from a red alga.</title>
        <authorList>
            <person name="Nedashkovskaya O.I."/>
            <person name="Otstavnykh N.Y."/>
            <person name="Bystritskaya E.P."/>
            <person name="Balabanova L.A."/>
            <person name="Isaeva M.P."/>
        </authorList>
    </citation>
    <scope>NUCLEOTIDE SEQUENCE</scope>
    <source>
        <strain evidence="2">10Alg 79</strain>
    </source>
</reference>
<protein>
    <recommendedName>
        <fullName evidence="4">Pilus assembly protein</fullName>
    </recommendedName>
</protein>
<evidence type="ECO:0008006" key="4">
    <source>
        <dbReference type="Google" id="ProtNLM"/>
    </source>
</evidence>
<dbReference type="AlphaFoldDB" id="A0AAJ1X6S1"/>
<evidence type="ECO:0000313" key="2">
    <source>
        <dbReference type="EMBL" id="MDQ2093772.1"/>
    </source>
</evidence>
<dbReference type="EMBL" id="JANFFA010000001">
    <property type="protein sequence ID" value="MDQ2093772.1"/>
    <property type="molecule type" value="Genomic_DNA"/>
</dbReference>
<feature type="transmembrane region" description="Helical" evidence="1">
    <location>
        <begin position="20"/>
        <end position="38"/>
    </location>
</feature>
<keyword evidence="1" id="KW-0812">Transmembrane</keyword>
<reference evidence="2" key="1">
    <citation type="submission" date="2022-07" db="EMBL/GenBank/DDBJ databases">
        <authorList>
            <person name="Otstavnykh N."/>
            <person name="Isaeva M."/>
            <person name="Bystritskaya E."/>
        </authorList>
    </citation>
    <scope>NUCLEOTIDE SEQUENCE</scope>
    <source>
        <strain evidence="2">10Alg 79</strain>
    </source>
</reference>